<accession>A0A2S7VMK9</accession>
<reference evidence="2 4" key="1">
    <citation type="submission" date="2016-12" db="EMBL/GenBank/DDBJ databases">
        <title>Diversity of luminous bacteria.</title>
        <authorList>
            <person name="Yoshizawa S."/>
            <person name="Kogure K."/>
        </authorList>
    </citation>
    <scope>NUCLEOTIDE SEQUENCE [LARGE SCALE GENOMIC DNA]</scope>
    <source>
        <strain evidence="2 4">LC1-200</strain>
    </source>
</reference>
<organism evidence="2 4">
    <name type="scientific">Photobacterium angustum</name>
    <dbReference type="NCBI Taxonomy" id="661"/>
    <lineage>
        <taxon>Bacteria</taxon>
        <taxon>Pseudomonadati</taxon>
        <taxon>Pseudomonadota</taxon>
        <taxon>Gammaproteobacteria</taxon>
        <taxon>Vibrionales</taxon>
        <taxon>Vibrionaceae</taxon>
        <taxon>Photobacterium</taxon>
    </lineage>
</organism>
<keyword evidence="1" id="KW-0732">Signal</keyword>
<name>A0A2S7VMK9_PHOAN</name>
<dbReference type="Proteomes" id="UP000238730">
    <property type="component" value="Unassembled WGS sequence"/>
</dbReference>
<feature type="signal peptide" evidence="1">
    <location>
        <begin position="1"/>
        <end position="18"/>
    </location>
</feature>
<dbReference type="Pfam" id="PF03891">
    <property type="entry name" value="DUF333"/>
    <property type="match status" value="1"/>
</dbReference>
<evidence type="ECO:0000313" key="3">
    <source>
        <dbReference type="EMBL" id="PSX11203.1"/>
    </source>
</evidence>
<dbReference type="Proteomes" id="UP000240989">
    <property type="component" value="Unassembled WGS sequence"/>
</dbReference>
<dbReference type="InterPro" id="IPR005590">
    <property type="entry name" value="DUF333"/>
</dbReference>
<dbReference type="AlphaFoldDB" id="A0A2S7VMK9"/>
<dbReference type="PANTHER" id="PTHR38008">
    <property type="entry name" value="HEMOLYSIN-RELATED"/>
    <property type="match status" value="1"/>
</dbReference>
<proteinExistence type="predicted"/>
<dbReference type="OrthoDB" id="148878at2"/>
<protein>
    <submittedName>
        <fullName evidence="3">DUF333 domain-containing protein</fullName>
    </submittedName>
</protein>
<comment type="caution">
    <text evidence="2">The sequence shown here is derived from an EMBL/GenBank/DDBJ whole genome shotgun (WGS) entry which is preliminary data.</text>
</comment>
<dbReference type="EMBL" id="MSCJ01000003">
    <property type="protein sequence ID" value="PQJ62910.1"/>
    <property type="molecule type" value="Genomic_DNA"/>
</dbReference>
<reference evidence="3 5" key="2">
    <citation type="submission" date="2018-01" db="EMBL/GenBank/DDBJ databases">
        <title>Whole genome sequencing of Histamine producing bacteria.</title>
        <authorList>
            <person name="Butler K."/>
        </authorList>
    </citation>
    <scope>NUCLEOTIDE SEQUENCE [LARGE SCALE GENOMIC DNA]</scope>
    <source>
        <strain evidence="3 5">A6-1</strain>
    </source>
</reference>
<evidence type="ECO:0000313" key="4">
    <source>
        <dbReference type="Proteomes" id="UP000238730"/>
    </source>
</evidence>
<evidence type="ECO:0000313" key="2">
    <source>
        <dbReference type="EMBL" id="PQJ62910.1"/>
    </source>
</evidence>
<gene>
    <name evidence="2" type="ORF">BTO08_15925</name>
    <name evidence="3" type="ORF">C0W27_08555</name>
</gene>
<sequence>MKKLLLVVGLLLSGSVFAFGNPASDFCVQHGGHVDIRTPMGGDGEKGYCVFNDGSSCEEYAFMKGQCKPSGKTHKQKLVDHCVKKGGFATGDVCKFAKWNTTCDLEDFYNHKCNRKKGNRVY</sequence>
<feature type="chain" id="PRO_5015393796" evidence="1">
    <location>
        <begin position="19"/>
        <end position="122"/>
    </location>
</feature>
<evidence type="ECO:0000313" key="5">
    <source>
        <dbReference type="Proteomes" id="UP000240989"/>
    </source>
</evidence>
<keyword evidence="5" id="KW-1185">Reference proteome</keyword>
<dbReference type="PANTHER" id="PTHR38008:SF2">
    <property type="entry name" value="HEMOLYSIN"/>
    <property type="match status" value="1"/>
</dbReference>
<evidence type="ECO:0000256" key="1">
    <source>
        <dbReference type="SAM" id="SignalP"/>
    </source>
</evidence>
<dbReference type="EMBL" id="PYOU01000005">
    <property type="protein sequence ID" value="PSX11203.1"/>
    <property type="molecule type" value="Genomic_DNA"/>
</dbReference>